<evidence type="ECO:0000313" key="2">
    <source>
        <dbReference type="Proteomes" id="UP000292858"/>
    </source>
</evidence>
<dbReference type="AlphaFoldDB" id="A0A4Q9B4Z3"/>
<dbReference type="Proteomes" id="UP000292858">
    <property type="component" value="Unassembled WGS sequence"/>
</dbReference>
<accession>A0A4Q9B4Z3</accession>
<evidence type="ECO:0000313" key="1">
    <source>
        <dbReference type="EMBL" id="TBH20657.1"/>
    </source>
</evidence>
<protein>
    <submittedName>
        <fullName evidence="1">Uncharacterized protein</fullName>
    </submittedName>
</protein>
<keyword evidence="2" id="KW-1185">Reference proteome</keyword>
<dbReference type="EMBL" id="SIJL01000006">
    <property type="protein sequence ID" value="TBH20657.1"/>
    <property type="molecule type" value="Genomic_DNA"/>
</dbReference>
<gene>
    <name evidence="1" type="ORF">ETP66_06210</name>
</gene>
<reference evidence="1 2" key="1">
    <citation type="submission" date="2019-02" db="EMBL/GenBank/DDBJ databases">
        <title>Thermus sp. a novel from hot spring.</title>
        <authorList>
            <person name="Zhao Z."/>
        </authorList>
    </citation>
    <scope>NUCLEOTIDE SEQUENCE [LARGE SCALE GENOMIC DNA]</scope>
    <source>
        <strain evidence="1 2">CFH 72773T</strain>
    </source>
</reference>
<sequence length="95" mass="9971">MGRLFPLPSPSLGPASAQSTTSLPFGYGEGLGLSFGAGVENRLRQNLSGRLTAELAPGMERLWDPCTGLFAGGAHVYGLADFPKAGRFAWGANFR</sequence>
<proteinExistence type="predicted"/>
<dbReference type="OrthoDB" id="32327at2"/>
<dbReference type="RefSeq" id="WP_130841616.1">
    <property type="nucleotide sequence ID" value="NZ_SIJL01000006.1"/>
</dbReference>
<name>A0A4Q9B4Z3_9DEIN</name>
<organism evidence="1 2">
    <name type="scientific">Thermus thermamylovorans</name>
    <dbReference type="NCBI Taxonomy" id="2509362"/>
    <lineage>
        <taxon>Bacteria</taxon>
        <taxon>Thermotogati</taxon>
        <taxon>Deinococcota</taxon>
        <taxon>Deinococci</taxon>
        <taxon>Thermales</taxon>
        <taxon>Thermaceae</taxon>
        <taxon>Thermus</taxon>
    </lineage>
</organism>
<comment type="caution">
    <text evidence="1">The sequence shown here is derived from an EMBL/GenBank/DDBJ whole genome shotgun (WGS) entry which is preliminary data.</text>
</comment>